<protein>
    <recommendedName>
        <fullName evidence="4">Fungal N-terminal domain-containing protein</fullName>
    </recommendedName>
</protein>
<feature type="compositionally biased region" description="Basic and acidic residues" evidence="1">
    <location>
        <begin position="166"/>
        <end position="175"/>
    </location>
</feature>
<reference evidence="2" key="1">
    <citation type="journal article" date="2021" name="Nat. Commun.">
        <title>Genetic determinants of endophytism in the Arabidopsis root mycobiome.</title>
        <authorList>
            <person name="Mesny F."/>
            <person name="Miyauchi S."/>
            <person name="Thiergart T."/>
            <person name="Pickel B."/>
            <person name="Atanasova L."/>
            <person name="Karlsson M."/>
            <person name="Huettel B."/>
            <person name="Barry K.W."/>
            <person name="Haridas S."/>
            <person name="Chen C."/>
            <person name="Bauer D."/>
            <person name="Andreopoulos W."/>
            <person name="Pangilinan J."/>
            <person name="LaButti K."/>
            <person name="Riley R."/>
            <person name="Lipzen A."/>
            <person name="Clum A."/>
            <person name="Drula E."/>
            <person name="Henrissat B."/>
            <person name="Kohler A."/>
            <person name="Grigoriev I.V."/>
            <person name="Martin F.M."/>
            <person name="Hacquard S."/>
        </authorList>
    </citation>
    <scope>NUCLEOTIDE SEQUENCE</scope>
    <source>
        <strain evidence="2">MPI-SDFR-AT-0117</strain>
    </source>
</reference>
<dbReference type="AlphaFoldDB" id="A0A9P8VAN9"/>
<evidence type="ECO:0008006" key="4">
    <source>
        <dbReference type="Google" id="ProtNLM"/>
    </source>
</evidence>
<comment type="caution">
    <text evidence="2">The sequence shown here is derived from an EMBL/GenBank/DDBJ whole genome shotgun (WGS) entry which is preliminary data.</text>
</comment>
<feature type="compositionally biased region" description="Basic and acidic residues" evidence="1">
    <location>
        <begin position="182"/>
        <end position="197"/>
    </location>
</feature>
<feature type="region of interest" description="Disordered" evidence="1">
    <location>
        <begin position="137"/>
        <end position="210"/>
    </location>
</feature>
<keyword evidence="3" id="KW-1185">Reference proteome</keyword>
<accession>A0A9P8VAN9</accession>
<evidence type="ECO:0000313" key="2">
    <source>
        <dbReference type="EMBL" id="KAH6686323.1"/>
    </source>
</evidence>
<dbReference type="EMBL" id="JAGSXJ010000013">
    <property type="protein sequence ID" value="KAH6686323.1"/>
    <property type="molecule type" value="Genomic_DNA"/>
</dbReference>
<evidence type="ECO:0000313" key="3">
    <source>
        <dbReference type="Proteomes" id="UP000770015"/>
    </source>
</evidence>
<name>A0A9P8VAN9_9PEZI</name>
<evidence type="ECO:0000256" key="1">
    <source>
        <dbReference type="SAM" id="MobiDB-lite"/>
    </source>
</evidence>
<organism evidence="2 3">
    <name type="scientific">Plectosphaerella plurivora</name>
    <dbReference type="NCBI Taxonomy" id="936078"/>
    <lineage>
        <taxon>Eukaryota</taxon>
        <taxon>Fungi</taxon>
        <taxon>Dikarya</taxon>
        <taxon>Ascomycota</taxon>
        <taxon>Pezizomycotina</taxon>
        <taxon>Sordariomycetes</taxon>
        <taxon>Hypocreomycetidae</taxon>
        <taxon>Glomerellales</taxon>
        <taxon>Plectosphaerellaceae</taxon>
        <taxon>Plectosphaerella</taxon>
    </lineage>
</organism>
<dbReference type="Proteomes" id="UP000770015">
    <property type="component" value="Unassembled WGS sequence"/>
</dbReference>
<feature type="compositionally biased region" description="Pro residues" evidence="1">
    <location>
        <begin position="140"/>
        <end position="150"/>
    </location>
</feature>
<proteinExistence type="predicted"/>
<dbReference type="OrthoDB" id="5069016at2759"/>
<sequence length="385" mass="42820">MAEIFGAVASASQLAVMTMGLLNTIKKIKAGSKTLKRYQQQLQEVQVLSETISRNPLLQTPDVDYHTRSILVNISQNNLEHRLQRGWLSRTYTFLYKDRDLVEFFIILDRQKSSLSLVIENIQSRALHQIQSDIRAMCKPSPPFENPSTPPDSETETSPISSPKYTEPKSMDRSSKSSAGRDQTRKNTKTSDRKPESDIPQGTYTTEEAKLRRDMEILMEFAERWQGAKGSHWHNCVAGNGVSMQLGPLIDASLIDNSPEPFEINPSSFDTYTGCTSVGTGNSNQGVQVEYSRSEDLNQNKFKRVQYNAYFRGNNTGPVKDEDIKAGATGSTGAKMHLGTSHVFKETSNAVPQSARERTMVSAVEGMVVLDLGSNKVKDQANADK</sequence>
<gene>
    <name evidence="2" type="ORF">F5X68DRAFT_15224</name>
</gene>